<dbReference type="SMART" id="SM00297">
    <property type="entry name" value="BROMO"/>
    <property type="match status" value="1"/>
</dbReference>
<reference evidence="8" key="1">
    <citation type="submission" date="2021-01" db="EMBL/GenBank/DDBJ databases">
        <authorList>
            <person name="Corre E."/>
            <person name="Pelletier E."/>
            <person name="Niang G."/>
            <person name="Scheremetjew M."/>
            <person name="Finn R."/>
            <person name="Kale V."/>
            <person name="Holt S."/>
            <person name="Cochrane G."/>
            <person name="Meng A."/>
            <person name="Brown T."/>
            <person name="Cohen L."/>
        </authorList>
    </citation>
    <scope>NUCLEOTIDE SEQUENCE</scope>
    <source>
        <strain evidence="8">CCMP 410</strain>
    </source>
</reference>
<name>A0A7S1V4M0_9STRA</name>
<dbReference type="Gene3D" id="1.20.1270.220">
    <property type="match status" value="1"/>
</dbReference>
<dbReference type="InterPro" id="IPR027353">
    <property type="entry name" value="NET_dom"/>
</dbReference>
<gene>
    <name evidence="8" type="ORF">GOCE00092_LOCUS15380</name>
</gene>
<dbReference type="SUPFAM" id="SSF47370">
    <property type="entry name" value="Bromodomain"/>
    <property type="match status" value="1"/>
</dbReference>
<evidence type="ECO:0000256" key="4">
    <source>
        <dbReference type="PROSITE-ProRule" id="PRU00035"/>
    </source>
</evidence>
<dbReference type="AlphaFoldDB" id="A0A7S1V4M0"/>
<feature type="region of interest" description="Disordered" evidence="5">
    <location>
        <begin position="219"/>
        <end position="242"/>
    </location>
</feature>
<proteinExistence type="predicted"/>
<dbReference type="Pfam" id="PF00439">
    <property type="entry name" value="Bromodomain"/>
    <property type="match status" value="1"/>
</dbReference>
<dbReference type="PRINTS" id="PR00503">
    <property type="entry name" value="BROMODOMAIN"/>
</dbReference>
<dbReference type="PROSITE" id="PS50014">
    <property type="entry name" value="BROMODOMAIN_2"/>
    <property type="match status" value="1"/>
</dbReference>
<evidence type="ECO:0000259" key="6">
    <source>
        <dbReference type="PROSITE" id="PS50014"/>
    </source>
</evidence>
<organism evidence="8">
    <name type="scientific">Grammatophora oceanica</name>
    <dbReference type="NCBI Taxonomy" id="210454"/>
    <lineage>
        <taxon>Eukaryota</taxon>
        <taxon>Sar</taxon>
        <taxon>Stramenopiles</taxon>
        <taxon>Ochrophyta</taxon>
        <taxon>Bacillariophyta</taxon>
        <taxon>Fragilariophyceae</taxon>
        <taxon>Fragilariophycidae</taxon>
        <taxon>Rhabdonematales</taxon>
        <taxon>Grammatophoraceae</taxon>
        <taxon>Grammatophora</taxon>
    </lineage>
</organism>
<keyword evidence="2 4" id="KW-0103">Bromodomain</keyword>
<evidence type="ECO:0008006" key="9">
    <source>
        <dbReference type="Google" id="ProtNLM"/>
    </source>
</evidence>
<dbReference type="Pfam" id="PF17035">
    <property type="entry name" value="BET"/>
    <property type="match status" value="1"/>
</dbReference>
<evidence type="ECO:0000256" key="1">
    <source>
        <dbReference type="ARBA" id="ARBA00023015"/>
    </source>
</evidence>
<dbReference type="PANTHER" id="PTHR45926">
    <property type="entry name" value="OSJNBA0053K19.4 PROTEIN"/>
    <property type="match status" value="1"/>
</dbReference>
<dbReference type="InterPro" id="IPR038336">
    <property type="entry name" value="NET_sf"/>
</dbReference>
<dbReference type="EMBL" id="HBGK01029485">
    <property type="protein sequence ID" value="CAD9287799.1"/>
    <property type="molecule type" value="Transcribed_RNA"/>
</dbReference>
<evidence type="ECO:0000259" key="7">
    <source>
        <dbReference type="PROSITE" id="PS51525"/>
    </source>
</evidence>
<dbReference type="PROSITE" id="PS51525">
    <property type="entry name" value="NET"/>
    <property type="match status" value="1"/>
</dbReference>
<keyword evidence="1" id="KW-0805">Transcription regulation</keyword>
<evidence type="ECO:0000256" key="5">
    <source>
        <dbReference type="SAM" id="MobiDB-lite"/>
    </source>
</evidence>
<evidence type="ECO:0000256" key="3">
    <source>
        <dbReference type="ARBA" id="ARBA00023163"/>
    </source>
</evidence>
<protein>
    <recommendedName>
        <fullName evidence="9">Bromo domain-containing protein</fullName>
    </recommendedName>
</protein>
<keyword evidence="3" id="KW-0804">Transcription</keyword>
<feature type="compositionally biased region" description="Gly residues" evidence="5">
    <location>
        <begin position="124"/>
        <end position="147"/>
    </location>
</feature>
<dbReference type="InterPro" id="IPR001487">
    <property type="entry name" value="Bromodomain"/>
</dbReference>
<dbReference type="InterPro" id="IPR036427">
    <property type="entry name" value="Bromodomain-like_sf"/>
</dbReference>
<evidence type="ECO:0000256" key="2">
    <source>
        <dbReference type="ARBA" id="ARBA00023117"/>
    </source>
</evidence>
<sequence>MSQPTNEQWTAMTKLVESFYKRNDTEPFREPVAFKELGLFDYPQIIKTPMDLGTIKKKLKSRNNGDYKTLQQCAEDVRLVWSNCMTYNADGSDFFVLAQGLSKKWEDKYAKLLQDYGIQADASGGSGSGGTGNTSGGSSGNGGGGGTTNEAIVSLEEKRAFAKSLYKLTKEELGRILIELDQKCPQALLKSSSEDEMEMNVDKITRLVFDELKKYAEECQQKRSTKKGKGGSGPSSKKARVG</sequence>
<dbReference type="Gene3D" id="1.20.920.10">
    <property type="entry name" value="Bromodomain-like"/>
    <property type="match status" value="1"/>
</dbReference>
<accession>A0A7S1V4M0</accession>
<feature type="region of interest" description="Disordered" evidence="5">
    <location>
        <begin position="124"/>
        <end position="149"/>
    </location>
</feature>
<feature type="domain" description="Bromo" evidence="6">
    <location>
        <begin position="20"/>
        <end position="95"/>
    </location>
</feature>
<evidence type="ECO:0000313" key="8">
    <source>
        <dbReference type="EMBL" id="CAD9287799.1"/>
    </source>
</evidence>
<feature type="domain" description="NET" evidence="7">
    <location>
        <begin position="143"/>
        <end position="227"/>
    </location>
</feature>